<comment type="similarity">
    <text evidence="1">Belongs to the 'GDSL' lipolytic enzyme family.</text>
</comment>
<dbReference type="SUPFAM" id="SSF52266">
    <property type="entry name" value="SGNH hydrolase"/>
    <property type="match status" value="1"/>
</dbReference>
<reference evidence="6" key="1">
    <citation type="journal article" date="2023" name="Nat. Commun.">
        <title>Diploid and tetraploid genomes of Acorus and the evolution of monocots.</title>
        <authorList>
            <person name="Ma L."/>
            <person name="Liu K.W."/>
            <person name="Li Z."/>
            <person name="Hsiao Y.Y."/>
            <person name="Qi Y."/>
            <person name="Fu T."/>
            <person name="Tang G.D."/>
            <person name="Zhang D."/>
            <person name="Sun W.H."/>
            <person name="Liu D.K."/>
            <person name="Li Y."/>
            <person name="Chen G.Z."/>
            <person name="Liu X.D."/>
            <person name="Liao X.Y."/>
            <person name="Jiang Y.T."/>
            <person name="Yu X."/>
            <person name="Hao Y."/>
            <person name="Huang J."/>
            <person name="Zhao X.W."/>
            <person name="Ke S."/>
            <person name="Chen Y.Y."/>
            <person name="Wu W.L."/>
            <person name="Hsu J.L."/>
            <person name="Lin Y.F."/>
            <person name="Huang M.D."/>
            <person name="Li C.Y."/>
            <person name="Huang L."/>
            <person name="Wang Z.W."/>
            <person name="Zhao X."/>
            <person name="Zhong W.Y."/>
            <person name="Peng D.H."/>
            <person name="Ahmad S."/>
            <person name="Lan S."/>
            <person name="Zhang J.S."/>
            <person name="Tsai W.C."/>
            <person name="Van de Peer Y."/>
            <person name="Liu Z.J."/>
        </authorList>
    </citation>
    <scope>NUCLEOTIDE SEQUENCE</scope>
    <source>
        <strain evidence="6">SCP</strain>
    </source>
</reference>
<dbReference type="Gene3D" id="3.40.50.1110">
    <property type="entry name" value="SGNH hydrolase"/>
    <property type="match status" value="1"/>
</dbReference>
<dbReference type="CDD" id="cd01837">
    <property type="entry name" value="SGNH_plant_lipase_like"/>
    <property type="match status" value="1"/>
</dbReference>
<dbReference type="InterPro" id="IPR035669">
    <property type="entry name" value="SGNH_plant_lipase-like"/>
</dbReference>
<dbReference type="AlphaFoldDB" id="A0AAV9BJ47"/>
<reference evidence="6" key="2">
    <citation type="submission" date="2023-06" db="EMBL/GenBank/DDBJ databases">
        <authorList>
            <person name="Ma L."/>
            <person name="Liu K.-W."/>
            <person name="Li Z."/>
            <person name="Hsiao Y.-Y."/>
            <person name="Qi Y."/>
            <person name="Fu T."/>
            <person name="Tang G."/>
            <person name="Zhang D."/>
            <person name="Sun W.-H."/>
            <person name="Liu D.-K."/>
            <person name="Li Y."/>
            <person name="Chen G.-Z."/>
            <person name="Liu X.-D."/>
            <person name="Liao X.-Y."/>
            <person name="Jiang Y.-T."/>
            <person name="Yu X."/>
            <person name="Hao Y."/>
            <person name="Huang J."/>
            <person name="Zhao X.-W."/>
            <person name="Ke S."/>
            <person name="Chen Y.-Y."/>
            <person name="Wu W.-L."/>
            <person name="Hsu J.-L."/>
            <person name="Lin Y.-F."/>
            <person name="Huang M.-D."/>
            <person name="Li C.-Y."/>
            <person name="Huang L."/>
            <person name="Wang Z.-W."/>
            <person name="Zhao X."/>
            <person name="Zhong W.-Y."/>
            <person name="Peng D.-H."/>
            <person name="Ahmad S."/>
            <person name="Lan S."/>
            <person name="Zhang J.-S."/>
            <person name="Tsai W.-C."/>
            <person name="Van De Peer Y."/>
            <person name="Liu Z.-J."/>
        </authorList>
    </citation>
    <scope>NUCLEOTIDE SEQUENCE</scope>
    <source>
        <strain evidence="6">SCP</strain>
        <tissue evidence="6">Leaves</tissue>
    </source>
</reference>
<proteinExistence type="inferred from homology"/>
<dbReference type="InterPro" id="IPR001087">
    <property type="entry name" value="GDSL"/>
</dbReference>
<evidence type="ECO:0000256" key="1">
    <source>
        <dbReference type="ARBA" id="ARBA00008668"/>
    </source>
</evidence>
<protein>
    <submittedName>
        <fullName evidence="6">GDSL esterase/lipase</fullName>
    </submittedName>
</protein>
<dbReference type="Pfam" id="PF00657">
    <property type="entry name" value="Lipase_GDSL"/>
    <property type="match status" value="1"/>
</dbReference>
<comment type="caution">
    <text evidence="6">The sequence shown here is derived from an EMBL/GenBank/DDBJ whole genome shotgun (WGS) entry which is preliminary data.</text>
</comment>
<evidence type="ECO:0000313" key="6">
    <source>
        <dbReference type="EMBL" id="KAK1276823.1"/>
    </source>
</evidence>
<keyword evidence="4" id="KW-0325">Glycoprotein</keyword>
<evidence type="ECO:0000256" key="3">
    <source>
        <dbReference type="ARBA" id="ARBA00022801"/>
    </source>
</evidence>
<evidence type="ECO:0000256" key="4">
    <source>
        <dbReference type="ARBA" id="ARBA00023180"/>
    </source>
</evidence>
<keyword evidence="3" id="KW-0378">Hydrolase</keyword>
<evidence type="ECO:0000256" key="2">
    <source>
        <dbReference type="ARBA" id="ARBA00022729"/>
    </source>
</evidence>
<keyword evidence="2 5" id="KW-0732">Signal</keyword>
<dbReference type="Proteomes" id="UP001179952">
    <property type="component" value="Unassembled WGS sequence"/>
</dbReference>
<dbReference type="InterPro" id="IPR036514">
    <property type="entry name" value="SGNH_hydro_sf"/>
</dbReference>
<dbReference type="EMBL" id="JAUJYN010000003">
    <property type="protein sequence ID" value="KAK1276823.1"/>
    <property type="molecule type" value="Genomic_DNA"/>
</dbReference>
<dbReference type="PANTHER" id="PTHR22835">
    <property type="entry name" value="ZINC FINGER FYVE DOMAIN CONTAINING PROTEIN"/>
    <property type="match status" value="1"/>
</dbReference>
<feature type="chain" id="PRO_5043967504" evidence="5">
    <location>
        <begin position="25"/>
        <end position="384"/>
    </location>
</feature>
<evidence type="ECO:0000256" key="5">
    <source>
        <dbReference type="SAM" id="SignalP"/>
    </source>
</evidence>
<name>A0AAV9BJ47_ACOGR</name>
<evidence type="ECO:0000313" key="7">
    <source>
        <dbReference type="Proteomes" id="UP001179952"/>
    </source>
</evidence>
<sequence>MASAFHPLLLLLSFSLTLLFTIHGSGSLAEGGSYTSIFSFGDSLADTGNLFRLQGSGLRCGHPPYGETHFNRPTGRCSNGRLVIDFIAEALGMQTPLPYEAVTGHNDGSGQWGVNFAVVGATALSDSFLEEMGIVNERTNLSLGDEIKWFQQLLPSICPNITDCRDSLSKSLFLMGEIGGNDYNHPFMQGKSLDEVRSLAPLVIDTIRSAVETVLEYGATTVVVPGNLPIGCMPFYLTLFQSNNAEDYDPLTGCVKWLNKFSEYHNQLLQMELNRLQQLHPEAYITYADYYNIMMRFYRSPSKFGFGDRVLSACCGGGGPYNYNASAMCALEGTTACEDPSLSVSWDGIHLTEAAYRFIAYALLEGPYAVFPSALTADQLHKEQ</sequence>
<dbReference type="PANTHER" id="PTHR22835:SF683">
    <property type="entry name" value="OS05G0506800 PROTEIN"/>
    <property type="match status" value="1"/>
</dbReference>
<feature type="signal peptide" evidence="5">
    <location>
        <begin position="1"/>
        <end position="24"/>
    </location>
</feature>
<organism evidence="6 7">
    <name type="scientific">Acorus gramineus</name>
    <name type="common">Dwarf sweet flag</name>
    <dbReference type="NCBI Taxonomy" id="55184"/>
    <lineage>
        <taxon>Eukaryota</taxon>
        <taxon>Viridiplantae</taxon>
        <taxon>Streptophyta</taxon>
        <taxon>Embryophyta</taxon>
        <taxon>Tracheophyta</taxon>
        <taxon>Spermatophyta</taxon>
        <taxon>Magnoliopsida</taxon>
        <taxon>Liliopsida</taxon>
        <taxon>Acoraceae</taxon>
        <taxon>Acorus</taxon>
    </lineage>
</organism>
<keyword evidence="7" id="KW-1185">Reference proteome</keyword>
<gene>
    <name evidence="6" type="ORF">QJS04_geneDACA010990</name>
</gene>
<accession>A0AAV9BJ47</accession>
<dbReference type="GO" id="GO:0016788">
    <property type="term" value="F:hydrolase activity, acting on ester bonds"/>
    <property type="evidence" value="ECO:0007669"/>
    <property type="project" value="InterPro"/>
</dbReference>